<evidence type="ECO:0000313" key="1">
    <source>
        <dbReference type="EMBL" id="MCG2621296.1"/>
    </source>
</evidence>
<comment type="caution">
    <text evidence="1">The sequence shown here is derived from an EMBL/GenBank/DDBJ whole genome shotgun (WGS) entry which is preliminary data.</text>
</comment>
<keyword evidence="2" id="KW-1185">Reference proteome</keyword>
<accession>A0ABS9L3T2</accession>
<dbReference type="EMBL" id="JAKLTQ010000002">
    <property type="protein sequence ID" value="MCG2621296.1"/>
    <property type="molecule type" value="Genomic_DNA"/>
</dbReference>
<sequence length="336" mass="38000">MLTKETNFNPTGIDPIDELPLAQPPEEDLWAENFCYQAWDREQDLGVWVHIARMPYDKSIWRETVIVFLPDNRYFLSRAFARGAHEAGPGSAGIKLSCIEPFRRFRLQFDGVGRYVTQADVEDGALRDGLAQPFQLDLQFDAAAPLWDMSAHLKNQHFATMHHEQTCLATGTIHARGETFIMEKAGAMRDHSRGPRDFSKLNSHIWFNAVFPSGKSFNVLANYERKTGNSIARGFVSDGTTFHDFAMEPSFLKDPDKPFEIENLKLSNAESTFEIGIEVLRVLPMAMRIPNDLVLGKEAAGDGRGNRLYEGRARYTWDGEEAYGHIERSCPLVPEA</sequence>
<gene>
    <name evidence="1" type="ORF">LVY72_05135</name>
</gene>
<reference evidence="1" key="1">
    <citation type="submission" date="2022-01" db="EMBL/GenBank/DDBJ databases">
        <authorList>
            <person name="Jo J.-H."/>
            <person name="Im W.-T."/>
        </authorList>
    </citation>
    <scope>NUCLEOTIDE SEQUENCE</scope>
    <source>
        <strain evidence="1">I2-34</strain>
    </source>
</reference>
<dbReference type="Proteomes" id="UP001165368">
    <property type="component" value="Unassembled WGS sequence"/>
</dbReference>
<proteinExistence type="predicted"/>
<protein>
    <submittedName>
        <fullName evidence="1">Uncharacterized protein</fullName>
    </submittedName>
</protein>
<dbReference type="RefSeq" id="WP_237818401.1">
    <property type="nucleotide sequence ID" value="NZ_JAKLTQ010000002.1"/>
</dbReference>
<name>A0ABS9L3T2_9MICC</name>
<organism evidence="1 2">
    <name type="scientific">Arthrobacter hankyongi</name>
    <dbReference type="NCBI Taxonomy" id="2904801"/>
    <lineage>
        <taxon>Bacteria</taxon>
        <taxon>Bacillati</taxon>
        <taxon>Actinomycetota</taxon>
        <taxon>Actinomycetes</taxon>
        <taxon>Micrococcales</taxon>
        <taxon>Micrococcaceae</taxon>
        <taxon>Arthrobacter</taxon>
    </lineage>
</organism>
<evidence type="ECO:0000313" key="2">
    <source>
        <dbReference type="Proteomes" id="UP001165368"/>
    </source>
</evidence>